<gene>
    <name evidence="6" type="ORF">PF002_g27995</name>
    <name evidence="5" type="ORF">PF005_g27715</name>
    <name evidence="4" type="ORF">PF006_g27149</name>
    <name evidence="3" type="ORF">PF007_g27747</name>
    <name evidence="2" type="ORF">PF011_g26781</name>
</gene>
<sequence>MCQMDEQDAATGAKKRVLDEDQRAKNRLIVKRCYYKKLNTLSELRDQVAALEAEYERLIAAQHLRDARPTTTHEAKEDTNVSSALHTAYVQLAQMRNALTKENVELKRLEAMHTTIEKQVAQLTIAQDKAIAAARRAQEDKRTNPILVVNPLTLDQCNAIAREAYEEIKAYRESKACFTTGANMFGWRDRHMLLPDKLTFSLEKVFLGRPLEEVSMGTWQVLSQPELIGSMFPRDVKPHFHVTQRLDENTAIYHHTLERENTEVRTRAFILVMRVELGPEKIMVLYRSLDPKAYLQHEGDLSMRDPRGRKKVEPQKEDVWMNAFVWGVFERVGGQGEHCKDHFGGVIEGTELASAGWWCLEILQIAMRIEAHVIGPQALLVQ</sequence>
<comment type="caution">
    <text evidence="6">The sequence shown here is derived from an EMBL/GenBank/DDBJ whole genome shotgun (WGS) entry which is preliminary data.</text>
</comment>
<keyword evidence="7" id="KW-1185">Reference proteome</keyword>
<evidence type="ECO:0000313" key="2">
    <source>
        <dbReference type="EMBL" id="KAE8969492.1"/>
    </source>
</evidence>
<reference evidence="7 8" key="1">
    <citation type="submission" date="2018-08" db="EMBL/GenBank/DDBJ databases">
        <title>Genomic investigation of the strawberry pathogen Phytophthora fragariae indicates pathogenicity is determined by transcriptional variation in three key races.</title>
        <authorList>
            <person name="Adams T.M."/>
            <person name="Armitage A.D."/>
            <person name="Sobczyk M.K."/>
            <person name="Bates H.J."/>
            <person name="Dunwell J.M."/>
            <person name="Nellist C.F."/>
            <person name="Harrison R.J."/>
        </authorList>
    </citation>
    <scope>NUCLEOTIDE SEQUENCE [LARGE SCALE GENOMIC DNA]</scope>
    <source>
        <strain evidence="6 8">BC-1</strain>
        <strain evidence="5 7">NOV-27</strain>
        <strain evidence="4 9">NOV-5</strain>
        <strain evidence="3 10">NOV-71</strain>
        <strain evidence="2 11">SCRP245</strain>
    </source>
</reference>
<keyword evidence="1" id="KW-0175">Coiled coil</keyword>
<dbReference type="Proteomes" id="UP000440367">
    <property type="component" value="Unassembled WGS sequence"/>
</dbReference>
<feature type="coiled-coil region" evidence="1">
    <location>
        <begin position="34"/>
        <end position="61"/>
    </location>
</feature>
<dbReference type="EMBL" id="QXFW01003654">
    <property type="protein sequence ID" value="KAE8969492.1"/>
    <property type="molecule type" value="Genomic_DNA"/>
</dbReference>
<protein>
    <submittedName>
        <fullName evidence="6">Uncharacterized protein</fullName>
    </submittedName>
</protein>
<evidence type="ECO:0000313" key="4">
    <source>
        <dbReference type="EMBL" id="KAE9081266.1"/>
    </source>
</evidence>
<dbReference type="Proteomes" id="UP000460718">
    <property type="component" value="Unassembled WGS sequence"/>
</dbReference>
<evidence type="ECO:0000313" key="7">
    <source>
        <dbReference type="Proteomes" id="UP000433483"/>
    </source>
</evidence>
<feature type="coiled-coil region" evidence="1">
    <location>
        <begin position="92"/>
        <end position="126"/>
    </location>
</feature>
<evidence type="ECO:0000313" key="9">
    <source>
        <dbReference type="Proteomes" id="UP000440732"/>
    </source>
</evidence>
<dbReference type="AlphaFoldDB" id="A0A6A3W4S1"/>
<evidence type="ECO:0000313" key="10">
    <source>
        <dbReference type="Proteomes" id="UP000441208"/>
    </source>
</evidence>
<evidence type="ECO:0000313" key="8">
    <source>
        <dbReference type="Proteomes" id="UP000440367"/>
    </source>
</evidence>
<organism evidence="6 8">
    <name type="scientific">Phytophthora fragariae</name>
    <dbReference type="NCBI Taxonomy" id="53985"/>
    <lineage>
        <taxon>Eukaryota</taxon>
        <taxon>Sar</taxon>
        <taxon>Stramenopiles</taxon>
        <taxon>Oomycota</taxon>
        <taxon>Peronosporomycetes</taxon>
        <taxon>Peronosporales</taxon>
        <taxon>Peronosporaceae</taxon>
        <taxon>Phytophthora</taxon>
    </lineage>
</organism>
<dbReference type="EMBL" id="QXGD01003312">
    <property type="protein sequence ID" value="KAE9178755.1"/>
    <property type="molecule type" value="Genomic_DNA"/>
</dbReference>
<dbReference type="EMBL" id="QXGB01003577">
    <property type="protein sequence ID" value="KAE9170045.1"/>
    <property type="molecule type" value="Genomic_DNA"/>
</dbReference>
<evidence type="ECO:0000313" key="3">
    <source>
        <dbReference type="EMBL" id="KAE9068290.1"/>
    </source>
</evidence>
<dbReference type="Proteomes" id="UP000441208">
    <property type="component" value="Unassembled WGS sequence"/>
</dbReference>
<proteinExistence type="predicted"/>
<evidence type="ECO:0000313" key="5">
    <source>
        <dbReference type="EMBL" id="KAE9170045.1"/>
    </source>
</evidence>
<dbReference type="EMBL" id="QXFZ01003569">
    <property type="protein sequence ID" value="KAE9068290.1"/>
    <property type="molecule type" value="Genomic_DNA"/>
</dbReference>
<evidence type="ECO:0000313" key="11">
    <source>
        <dbReference type="Proteomes" id="UP000460718"/>
    </source>
</evidence>
<dbReference type="EMBL" id="QXGA01003615">
    <property type="protein sequence ID" value="KAE9081266.1"/>
    <property type="molecule type" value="Genomic_DNA"/>
</dbReference>
<accession>A0A6A3W4S1</accession>
<evidence type="ECO:0000313" key="6">
    <source>
        <dbReference type="EMBL" id="KAE9178755.1"/>
    </source>
</evidence>
<dbReference type="Proteomes" id="UP000433483">
    <property type="component" value="Unassembled WGS sequence"/>
</dbReference>
<name>A0A6A3W4S1_9STRA</name>
<evidence type="ECO:0000256" key="1">
    <source>
        <dbReference type="SAM" id="Coils"/>
    </source>
</evidence>
<dbReference type="OrthoDB" id="97510at2759"/>
<dbReference type="Proteomes" id="UP000440732">
    <property type="component" value="Unassembled WGS sequence"/>
</dbReference>